<protein>
    <submittedName>
        <fullName evidence="2">Uncharacterized protein</fullName>
    </submittedName>
</protein>
<dbReference type="Proteomes" id="UP001432071">
    <property type="component" value="Chromosome"/>
</dbReference>
<evidence type="ECO:0000313" key="3">
    <source>
        <dbReference type="EMBL" id="WUN92597.1"/>
    </source>
</evidence>
<dbReference type="EMBL" id="CP108038">
    <property type="protein sequence ID" value="WUN92597.1"/>
    <property type="molecule type" value="Genomic_DNA"/>
</dbReference>
<accession>A0ABZ1RCQ1</accession>
<name>A0ABZ1RCQ1_9ACTN</name>
<feature type="region of interest" description="Disordered" evidence="1">
    <location>
        <begin position="132"/>
        <end position="173"/>
    </location>
</feature>
<evidence type="ECO:0000256" key="1">
    <source>
        <dbReference type="SAM" id="MobiDB-lite"/>
    </source>
</evidence>
<sequence>METTALHQAVTAESTNTRTLLADLLVTIDDLRSQREYVAEDQAVQAAVAEHADAEITRIEREDLNPLQDEVAEVMATRSRLENELGLHPRIEELKDVGAQLVSEEAQPGGQPSRGIPPATLTGCATACPSTFTGSRSASSAAKPSSWRTPTRPTGWTSVSRCCVRPASSSTRS</sequence>
<dbReference type="RefSeq" id="WP_328738082.1">
    <property type="nucleotide sequence ID" value="NZ_CP108038.1"/>
</dbReference>
<feature type="compositionally biased region" description="Low complexity" evidence="1">
    <location>
        <begin position="135"/>
        <end position="146"/>
    </location>
</feature>
<proteinExistence type="predicted"/>
<dbReference type="EMBL" id="CP108038">
    <property type="protein sequence ID" value="WUN92585.1"/>
    <property type="molecule type" value="Genomic_DNA"/>
</dbReference>
<organism evidence="2 4">
    <name type="scientific">Streptomyces bobili</name>
    <dbReference type="NCBI Taxonomy" id="67280"/>
    <lineage>
        <taxon>Bacteria</taxon>
        <taxon>Bacillati</taxon>
        <taxon>Actinomycetota</taxon>
        <taxon>Actinomycetes</taxon>
        <taxon>Kitasatosporales</taxon>
        <taxon>Streptomycetaceae</taxon>
        <taxon>Streptomyces</taxon>
    </lineage>
</organism>
<reference evidence="2" key="1">
    <citation type="submission" date="2022-10" db="EMBL/GenBank/DDBJ databases">
        <title>The complete genomes of actinobacterial strains from the NBC collection.</title>
        <authorList>
            <person name="Joergensen T.S."/>
            <person name="Alvarez Arevalo M."/>
            <person name="Sterndorff E.B."/>
            <person name="Faurdal D."/>
            <person name="Vuksanovic O."/>
            <person name="Mourched A.-S."/>
            <person name="Charusanti P."/>
            <person name="Shaw S."/>
            <person name="Blin K."/>
            <person name="Weber T."/>
        </authorList>
    </citation>
    <scope>NUCLEOTIDE SEQUENCE</scope>
    <source>
        <strain evidence="2">NBC_00302</strain>
    </source>
</reference>
<evidence type="ECO:0000313" key="4">
    <source>
        <dbReference type="Proteomes" id="UP001432071"/>
    </source>
</evidence>
<gene>
    <name evidence="2" type="ORF">OHT53_00060</name>
    <name evidence="3" type="ORF">OHT53_41550</name>
</gene>
<keyword evidence="4" id="KW-1185">Reference proteome</keyword>
<feature type="compositionally biased region" description="Polar residues" evidence="1">
    <location>
        <begin position="147"/>
        <end position="160"/>
    </location>
</feature>
<evidence type="ECO:0000313" key="2">
    <source>
        <dbReference type="EMBL" id="WUN92585.1"/>
    </source>
</evidence>
<dbReference type="GeneID" id="93767615"/>